<keyword evidence="5" id="KW-1185">Reference proteome</keyword>
<evidence type="ECO:0000313" key="5">
    <source>
        <dbReference type="Proteomes" id="UP000663829"/>
    </source>
</evidence>
<name>A0A815AR81_9BILA</name>
<dbReference type="EMBL" id="CAJNOK010010189">
    <property type="protein sequence ID" value="CAF1108710.1"/>
    <property type="molecule type" value="Genomic_DNA"/>
</dbReference>
<dbReference type="EMBL" id="CAJOBC010018503">
    <property type="protein sequence ID" value="CAF4037488.1"/>
    <property type="molecule type" value="Genomic_DNA"/>
</dbReference>
<sequence>MTITSVYGYKLAGRDDTDLCIFDFTCPELDSANPWEMYTNIHDRYGFIHCKHGMAHCKSCAPAHQAAPHQAGPLVWDDNQKRCEWETTSRICGDFACPQVHDDENSVQVYSDPSNIYGFIHCSHGIAYCKMCAPGHPLDPHQKGPLLWNNALKTCVFPETKLRALVNYGRRKNRPEIFSVFDLRNWCNEHNEDINNIFVFFTTKQLFQQIRLTTYLQVDATYKITWNELPLLVFGSTDANRHFKPFGIALI</sequence>
<evidence type="ECO:0000313" key="2">
    <source>
        <dbReference type="EMBL" id="CAF1260484.1"/>
    </source>
</evidence>
<dbReference type="AlphaFoldDB" id="A0A815AR81"/>
<dbReference type="EMBL" id="CAJOBA010012310">
    <property type="protein sequence ID" value="CAF3874631.1"/>
    <property type="molecule type" value="Genomic_DNA"/>
</dbReference>
<accession>A0A815AR81</accession>
<dbReference type="Proteomes" id="UP000681722">
    <property type="component" value="Unassembled WGS sequence"/>
</dbReference>
<dbReference type="Proteomes" id="UP000682733">
    <property type="component" value="Unassembled WGS sequence"/>
</dbReference>
<evidence type="ECO:0000313" key="4">
    <source>
        <dbReference type="EMBL" id="CAF4037488.1"/>
    </source>
</evidence>
<protein>
    <submittedName>
        <fullName evidence="2">Uncharacterized protein</fullName>
    </submittedName>
</protein>
<organism evidence="2 5">
    <name type="scientific">Didymodactylos carnosus</name>
    <dbReference type="NCBI Taxonomy" id="1234261"/>
    <lineage>
        <taxon>Eukaryota</taxon>
        <taxon>Metazoa</taxon>
        <taxon>Spiralia</taxon>
        <taxon>Gnathifera</taxon>
        <taxon>Rotifera</taxon>
        <taxon>Eurotatoria</taxon>
        <taxon>Bdelloidea</taxon>
        <taxon>Philodinida</taxon>
        <taxon>Philodinidae</taxon>
        <taxon>Didymodactylos</taxon>
    </lineage>
</organism>
<evidence type="ECO:0000313" key="1">
    <source>
        <dbReference type="EMBL" id="CAF1108710.1"/>
    </source>
</evidence>
<reference evidence="2" key="1">
    <citation type="submission" date="2021-02" db="EMBL/GenBank/DDBJ databases">
        <authorList>
            <person name="Nowell W R."/>
        </authorList>
    </citation>
    <scope>NUCLEOTIDE SEQUENCE</scope>
</reference>
<evidence type="ECO:0000313" key="3">
    <source>
        <dbReference type="EMBL" id="CAF3874631.1"/>
    </source>
</evidence>
<comment type="caution">
    <text evidence="2">The sequence shown here is derived from an EMBL/GenBank/DDBJ whole genome shotgun (WGS) entry which is preliminary data.</text>
</comment>
<proteinExistence type="predicted"/>
<gene>
    <name evidence="2" type="ORF">GPM918_LOCUS26580</name>
    <name evidence="1" type="ORF">OVA965_LOCUS19656</name>
    <name evidence="4" type="ORF">SRO942_LOCUS26758</name>
    <name evidence="3" type="ORF">TMI583_LOCUS19770</name>
</gene>
<dbReference type="OrthoDB" id="116498at2759"/>
<dbReference type="EMBL" id="CAJNOQ010010767">
    <property type="protein sequence ID" value="CAF1260484.1"/>
    <property type="molecule type" value="Genomic_DNA"/>
</dbReference>
<dbReference type="Proteomes" id="UP000677228">
    <property type="component" value="Unassembled WGS sequence"/>
</dbReference>
<dbReference type="Proteomes" id="UP000663829">
    <property type="component" value="Unassembled WGS sequence"/>
</dbReference>